<dbReference type="Proteomes" id="UP000780801">
    <property type="component" value="Unassembled WGS sequence"/>
</dbReference>
<protein>
    <submittedName>
        <fullName evidence="2">Uncharacterized protein</fullName>
    </submittedName>
</protein>
<evidence type="ECO:0000313" key="3">
    <source>
        <dbReference type="Proteomes" id="UP000780801"/>
    </source>
</evidence>
<gene>
    <name evidence="2" type="ORF">BGW38_010271</name>
</gene>
<reference evidence="2" key="1">
    <citation type="journal article" date="2020" name="Fungal Divers.">
        <title>Resolving the Mortierellaceae phylogeny through synthesis of multi-gene phylogenetics and phylogenomics.</title>
        <authorList>
            <person name="Vandepol N."/>
            <person name="Liber J."/>
            <person name="Desiro A."/>
            <person name="Na H."/>
            <person name="Kennedy M."/>
            <person name="Barry K."/>
            <person name="Grigoriev I.V."/>
            <person name="Miller A.N."/>
            <person name="O'Donnell K."/>
            <person name="Stajich J.E."/>
            <person name="Bonito G."/>
        </authorList>
    </citation>
    <scope>NUCLEOTIDE SEQUENCE</scope>
    <source>
        <strain evidence="2">KOD1015</strain>
    </source>
</reference>
<name>A0A9P6EW98_9FUNG</name>
<keyword evidence="3" id="KW-1185">Reference proteome</keyword>
<dbReference type="AlphaFoldDB" id="A0A9P6EW98"/>
<proteinExistence type="predicted"/>
<sequence length="120" mass="13689">MWGQRLAESGLSNEEAAAYARRLSDAKKAKEIEVYSMRKAVRALEDARSEAAQIVSESRVPKEEREGLPRGTAEYLALRQTRQEVREARKKLVPQERQLEALRKEAYRFNKLAKASKGQA</sequence>
<feature type="coiled-coil region" evidence="1">
    <location>
        <begin position="37"/>
        <end position="105"/>
    </location>
</feature>
<dbReference type="EMBL" id="JAABOA010008143">
    <property type="protein sequence ID" value="KAF9536214.1"/>
    <property type="molecule type" value="Genomic_DNA"/>
</dbReference>
<keyword evidence="1" id="KW-0175">Coiled coil</keyword>
<accession>A0A9P6EW98</accession>
<evidence type="ECO:0000256" key="1">
    <source>
        <dbReference type="SAM" id="Coils"/>
    </source>
</evidence>
<evidence type="ECO:0000313" key="2">
    <source>
        <dbReference type="EMBL" id="KAF9536214.1"/>
    </source>
</evidence>
<organism evidence="2 3">
    <name type="scientific">Lunasporangiospora selenospora</name>
    <dbReference type="NCBI Taxonomy" id="979761"/>
    <lineage>
        <taxon>Eukaryota</taxon>
        <taxon>Fungi</taxon>
        <taxon>Fungi incertae sedis</taxon>
        <taxon>Mucoromycota</taxon>
        <taxon>Mortierellomycotina</taxon>
        <taxon>Mortierellomycetes</taxon>
        <taxon>Mortierellales</taxon>
        <taxon>Mortierellaceae</taxon>
        <taxon>Lunasporangiospora</taxon>
    </lineage>
</organism>
<feature type="non-terminal residue" evidence="2">
    <location>
        <position position="120"/>
    </location>
</feature>
<comment type="caution">
    <text evidence="2">The sequence shown here is derived from an EMBL/GenBank/DDBJ whole genome shotgun (WGS) entry which is preliminary data.</text>
</comment>